<feature type="non-terminal residue" evidence="1">
    <location>
        <position position="122"/>
    </location>
</feature>
<sequence length="122" mass="14242">MSQIKLVRDNRKKPNIIKPFSEITNRMQMIRCRSFSTSSLASIEDQIKQHFSAKDDITINELTFTVNNSKYRIIYQSKNDDEINRQLAIVCALDHNRISRSSYRALAAICQDLPCDRVIYEQ</sequence>
<proteinExistence type="predicted"/>
<dbReference type="Proteomes" id="UP000789702">
    <property type="component" value="Unassembled WGS sequence"/>
</dbReference>
<evidence type="ECO:0000313" key="1">
    <source>
        <dbReference type="EMBL" id="CAG8732959.1"/>
    </source>
</evidence>
<comment type="caution">
    <text evidence="1">The sequence shown here is derived from an EMBL/GenBank/DDBJ whole genome shotgun (WGS) entry which is preliminary data.</text>
</comment>
<name>A0ACA9Q2L3_9GLOM</name>
<protein>
    <submittedName>
        <fullName evidence="1">7797_t:CDS:1</fullName>
    </submittedName>
</protein>
<gene>
    <name evidence="1" type="ORF">DHETER_LOCUS13552</name>
</gene>
<evidence type="ECO:0000313" key="2">
    <source>
        <dbReference type="Proteomes" id="UP000789702"/>
    </source>
</evidence>
<accession>A0ACA9Q2L3</accession>
<reference evidence="1" key="1">
    <citation type="submission" date="2021-06" db="EMBL/GenBank/DDBJ databases">
        <authorList>
            <person name="Kallberg Y."/>
            <person name="Tangrot J."/>
            <person name="Rosling A."/>
        </authorList>
    </citation>
    <scope>NUCLEOTIDE SEQUENCE</scope>
    <source>
        <strain evidence="1">IL203A</strain>
    </source>
</reference>
<organism evidence="1 2">
    <name type="scientific">Dentiscutata heterogama</name>
    <dbReference type="NCBI Taxonomy" id="1316150"/>
    <lineage>
        <taxon>Eukaryota</taxon>
        <taxon>Fungi</taxon>
        <taxon>Fungi incertae sedis</taxon>
        <taxon>Mucoromycota</taxon>
        <taxon>Glomeromycotina</taxon>
        <taxon>Glomeromycetes</taxon>
        <taxon>Diversisporales</taxon>
        <taxon>Gigasporaceae</taxon>
        <taxon>Dentiscutata</taxon>
    </lineage>
</organism>
<keyword evidence="2" id="KW-1185">Reference proteome</keyword>
<dbReference type="EMBL" id="CAJVPU010037648">
    <property type="protein sequence ID" value="CAG8732959.1"/>
    <property type="molecule type" value="Genomic_DNA"/>
</dbReference>